<evidence type="ECO:0000256" key="4">
    <source>
        <dbReference type="PROSITE-ProRule" id="PRU00508"/>
    </source>
</evidence>
<dbReference type="CDD" id="cd19677">
    <property type="entry name" value="UBR-box_UBR7"/>
    <property type="match status" value="1"/>
</dbReference>
<protein>
    <recommendedName>
        <fullName evidence="6">UBR-type domain-containing protein</fullName>
    </recommendedName>
</protein>
<name>A0A1X2I5B5_9FUNG</name>
<gene>
    <name evidence="7" type="ORF">BCR42DRAFT_423629</name>
</gene>
<keyword evidence="3" id="KW-0862">Zinc</keyword>
<evidence type="ECO:0000256" key="1">
    <source>
        <dbReference type="ARBA" id="ARBA00022723"/>
    </source>
</evidence>
<dbReference type="InterPro" id="IPR001965">
    <property type="entry name" value="Znf_PHD"/>
</dbReference>
<feature type="region of interest" description="Disordered" evidence="5">
    <location>
        <begin position="263"/>
        <end position="312"/>
    </location>
</feature>
<comment type="caution">
    <text evidence="7">The sequence shown here is derived from an EMBL/GenBank/DDBJ whole genome shotgun (WGS) entry which is preliminary data.</text>
</comment>
<keyword evidence="2" id="KW-0863">Zinc-finger</keyword>
<dbReference type="AlphaFoldDB" id="A0A1X2I5B5"/>
<evidence type="ECO:0000313" key="8">
    <source>
        <dbReference type="Proteomes" id="UP000193560"/>
    </source>
</evidence>
<accession>A0A1X2I5B5</accession>
<dbReference type="Pfam" id="PF02207">
    <property type="entry name" value="zf-UBR"/>
    <property type="match status" value="1"/>
</dbReference>
<keyword evidence="8" id="KW-1185">Reference proteome</keyword>
<evidence type="ECO:0000259" key="6">
    <source>
        <dbReference type="PROSITE" id="PS51157"/>
    </source>
</evidence>
<reference evidence="7 8" key="1">
    <citation type="submission" date="2016-07" db="EMBL/GenBank/DDBJ databases">
        <title>Pervasive Adenine N6-methylation of Active Genes in Fungi.</title>
        <authorList>
            <consortium name="DOE Joint Genome Institute"/>
            <person name="Mondo S.J."/>
            <person name="Dannebaum R.O."/>
            <person name="Kuo R.C."/>
            <person name="Labutti K."/>
            <person name="Haridas S."/>
            <person name="Kuo A."/>
            <person name="Salamov A."/>
            <person name="Ahrendt S.R."/>
            <person name="Lipzen A."/>
            <person name="Sullivan W."/>
            <person name="Andreopoulos W.B."/>
            <person name="Clum A."/>
            <person name="Lindquist E."/>
            <person name="Daum C."/>
            <person name="Ramamoorthy G.K."/>
            <person name="Gryganskyi A."/>
            <person name="Culley D."/>
            <person name="Magnuson J.K."/>
            <person name="James T.Y."/>
            <person name="O'Malley M.A."/>
            <person name="Stajich J.E."/>
            <person name="Spatafora J.W."/>
            <person name="Visel A."/>
            <person name="Grigoriev I.V."/>
        </authorList>
    </citation>
    <scope>NUCLEOTIDE SEQUENCE [LARGE SCALE GENOMIC DNA]</scope>
    <source>
        <strain evidence="7 8">NRRL 1336</strain>
    </source>
</reference>
<feature type="compositionally biased region" description="Basic and acidic residues" evidence="5">
    <location>
        <begin position="298"/>
        <end position="312"/>
    </location>
</feature>
<dbReference type="OrthoDB" id="5795902at2759"/>
<dbReference type="PANTHER" id="PTHR13513:SF9">
    <property type="entry name" value="E3 UBIQUITIN-PROTEIN LIGASE UBR7-RELATED"/>
    <property type="match status" value="1"/>
</dbReference>
<sequence>MKDIVTAVDIINEQAQLERDAQATLPGKFETCTFNQGYIRQPLYACKTCSPPPKDTERDAPETKFQPAGMCYSCSIACHADHVLYELFPKRHFRCDCGVKGKFDEHRCELAVVEKQNVSNKDNCYNHNFIGRYCRCNEEYDPSTEVETMYQCVLCEDWFHERCIGNIPDKFSDFESYACRACVKKHPYIVNQDQRFNIGICRPDEPIYQWIGHGITTDLSSSTQTNSSEEVNSSNSNSAPDTATTSANQTTSTEAITIINNCHSKNTNNKLPDNSINGDTNDKRKRDELADQEEALDVENKPKKSKPERGDMCKNLHGVTKPGELIELFLDESWREGLCQCDKCYRQYKVDGIEFLLHEEKTFEPEEDEDAGKSLMEIGMEQLGKMDRVEALDGLRIYHTMLNQIKPFLQTFKDSGKVVTARDIQSFFDQKRQEREEQKKNRSLS</sequence>
<feature type="region of interest" description="Disordered" evidence="5">
    <location>
        <begin position="219"/>
        <end position="250"/>
    </location>
</feature>
<dbReference type="InterPro" id="IPR011011">
    <property type="entry name" value="Znf_FYVE_PHD"/>
</dbReference>
<organism evidence="7 8">
    <name type="scientific">Absidia repens</name>
    <dbReference type="NCBI Taxonomy" id="90262"/>
    <lineage>
        <taxon>Eukaryota</taxon>
        <taxon>Fungi</taxon>
        <taxon>Fungi incertae sedis</taxon>
        <taxon>Mucoromycota</taxon>
        <taxon>Mucoromycotina</taxon>
        <taxon>Mucoromycetes</taxon>
        <taxon>Mucorales</taxon>
        <taxon>Cunninghamellaceae</taxon>
        <taxon>Absidia</taxon>
    </lineage>
</organism>
<dbReference type="InterPro" id="IPR003126">
    <property type="entry name" value="Znf_UBR"/>
</dbReference>
<dbReference type="Proteomes" id="UP000193560">
    <property type="component" value="Unassembled WGS sequence"/>
</dbReference>
<dbReference type="InterPro" id="IPR040204">
    <property type="entry name" value="UBR7"/>
</dbReference>
<dbReference type="PANTHER" id="PTHR13513">
    <property type="entry name" value="E3 UBIQUITIN-PROTEIN LIGASE UBR7"/>
    <property type="match status" value="1"/>
</dbReference>
<feature type="compositionally biased region" description="Polar residues" evidence="5">
    <location>
        <begin position="263"/>
        <end position="279"/>
    </location>
</feature>
<dbReference type="InterPro" id="IPR047506">
    <property type="entry name" value="UBR7-like_UBR-box"/>
</dbReference>
<feature type="zinc finger region" description="UBR-type" evidence="4">
    <location>
        <begin position="30"/>
        <end position="113"/>
    </location>
</feature>
<feature type="compositionally biased region" description="Low complexity" evidence="5">
    <location>
        <begin position="220"/>
        <end position="250"/>
    </location>
</feature>
<feature type="domain" description="UBR-type" evidence="6">
    <location>
        <begin position="30"/>
        <end position="113"/>
    </location>
</feature>
<dbReference type="PROSITE" id="PS51157">
    <property type="entry name" value="ZF_UBR"/>
    <property type="match status" value="1"/>
</dbReference>
<dbReference type="GO" id="GO:0008270">
    <property type="term" value="F:zinc ion binding"/>
    <property type="evidence" value="ECO:0007669"/>
    <property type="project" value="UniProtKB-KW"/>
</dbReference>
<evidence type="ECO:0000313" key="7">
    <source>
        <dbReference type="EMBL" id="ORZ09546.1"/>
    </source>
</evidence>
<dbReference type="Gene3D" id="2.60.120.650">
    <property type="entry name" value="Cupin"/>
    <property type="match status" value="1"/>
</dbReference>
<dbReference type="STRING" id="90262.A0A1X2I5B5"/>
<dbReference type="CDD" id="cd15542">
    <property type="entry name" value="PHD_UBR7"/>
    <property type="match status" value="1"/>
</dbReference>
<dbReference type="SMART" id="SM00249">
    <property type="entry name" value="PHD"/>
    <property type="match status" value="1"/>
</dbReference>
<dbReference type="SMART" id="SM00396">
    <property type="entry name" value="ZnF_UBR1"/>
    <property type="match status" value="1"/>
</dbReference>
<dbReference type="GO" id="GO:0061630">
    <property type="term" value="F:ubiquitin protein ligase activity"/>
    <property type="evidence" value="ECO:0007669"/>
    <property type="project" value="InterPro"/>
</dbReference>
<feature type="compositionally biased region" description="Basic and acidic residues" evidence="5">
    <location>
        <begin position="280"/>
        <end position="289"/>
    </location>
</feature>
<dbReference type="GO" id="GO:0005737">
    <property type="term" value="C:cytoplasm"/>
    <property type="evidence" value="ECO:0007669"/>
    <property type="project" value="TreeGrafter"/>
</dbReference>
<evidence type="ECO:0000256" key="5">
    <source>
        <dbReference type="SAM" id="MobiDB-lite"/>
    </source>
</evidence>
<dbReference type="EMBL" id="MCGE01000027">
    <property type="protein sequence ID" value="ORZ09546.1"/>
    <property type="molecule type" value="Genomic_DNA"/>
</dbReference>
<dbReference type="SUPFAM" id="SSF57903">
    <property type="entry name" value="FYVE/PHD zinc finger"/>
    <property type="match status" value="1"/>
</dbReference>
<evidence type="ECO:0000256" key="3">
    <source>
        <dbReference type="ARBA" id="ARBA00022833"/>
    </source>
</evidence>
<keyword evidence="1" id="KW-0479">Metal-binding</keyword>
<evidence type="ECO:0000256" key="2">
    <source>
        <dbReference type="ARBA" id="ARBA00022771"/>
    </source>
</evidence>
<proteinExistence type="predicted"/>